<protein>
    <recommendedName>
        <fullName evidence="2">EamA domain-containing protein</fullName>
    </recommendedName>
</protein>
<accession>A0ABV7WXT2</accession>
<keyword evidence="1" id="KW-1133">Transmembrane helix</keyword>
<feature type="transmembrane region" description="Helical" evidence="1">
    <location>
        <begin position="185"/>
        <end position="206"/>
    </location>
</feature>
<evidence type="ECO:0000259" key="2">
    <source>
        <dbReference type="Pfam" id="PF00892"/>
    </source>
</evidence>
<dbReference type="SUPFAM" id="SSF103481">
    <property type="entry name" value="Multidrug resistance efflux transporter EmrE"/>
    <property type="match status" value="1"/>
</dbReference>
<feature type="domain" description="EamA" evidence="2">
    <location>
        <begin position="8"/>
        <end position="143"/>
    </location>
</feature>
<dbReference type="RefSeq" id="WP_380094057.1">
    <property type="nucleotide sequence ID" value="NZ_JBHRYD010000001.1"/>
</dbReference>
<gene>
    <name evidence="3" type="ORF">ACFOOL_00975</name>
</gene>
<reference evidence="4" key="1">
    <citation type="journal article" date="2019" name="Int. J. Syst. Evol. Microbiol.">
        <title>The Global Catalogue of Microorganisms (GCM) 10K type strain sequencing project: providing services to taxonomists for standard genome sequencing and annotation.</title>
        <authorList>
            <consortium name="The Broad Institute Genomics Platform"/>
            <consortium name="The Broad Institute Genome Sequencing Center for Infectious Disease"/>
            <person name="Wu L."/>
            <person name="Ma J."/>
        </authorList>
    </citation>
    <scope>NUCLEOTIDE SEQUENCE [LARGE SCALE GENOMIC DNA]</scope>
    <source>
        <strain evidence="4">KCTC 42281</strain>
    </source>
</reference>
<feature type="transmembrane region" description="Helical" evidence="1">
    <location>
        <begin position="279"/>
        <end position="302"/>
    </location>
</feature>
<feature type="transmembrane region" description="Helical" evidence="1">
    <location>
        <begin position="38"/>
        <end position="62"/>
    </location>
</feature>
<evidence type="ECO:0000256" key="1">
    <source>
        <dbReference type="SAM" id="Phobius"/>
    </source>
</evidence>
<sequence>MSTDLLPALMAGLLWAISAPVINLGLAKVRKAQIDRPALLFFGLTTALVCGFFGIWIASGFASPIGELGWYVVLGGVFTFPIGTGLYYLASAAYENRAAVASQYANVKPVLSIGAGVVLFGEILAGRDYAVVALIVSGVALMLIAAVRREVHVVPVLLGLALAFAWSAGEVFIRLAADGASNMQLTLGALFSALLITLPAAGLLALRRRAAGHRIGPVPASAMAPFAVHGLLSFAGAYYFFFQSIGNIGLSKTIMVTVWWPALALVFDIGRRMVERRPLGLSWPTSLGLAFFLAAGIVHVWAPQAL</sequence>
<keyword evidence="4" id="KW-1185">Reference proteome</keyword>
<feature type="transmembrane region" description="Helical" evidence="1">
    <location>
        <begin position="129"/>
        <end position="147"/>
    </location>
</feature>
<evidence type="ECO:0000313" key="3">
    <source>
        <dbReference type="EMBL" id="MFC3703323.1"/>
    </source>
</evidence>
<comment type="caution">
    <text evidence="3">The sequence shown here is derived from an EMBL/GenBank/DDBJ whole genome shotgun (WGS) entry which is preliminary data.</text>
</comment>
<dbReference type="InterPro" id="IPR037185">
    <property type="entry name" value="EmrE-like"/>
</dbReference>
<feature type="transmembrane region" description="Helical" evidence="1">
    <location>
        <begin position="68"/>
        <end position="89"/>
    </location>
</feature>
<organism evidence="3 4">
    <name type="scientific">Devosia honganensis</name>
    <dbReference type="NCBI Taxonomy" id="1610527"/>
    <lineage>
        <taxon>Bacteria</taxon>
        <taxon>Pseudomonadati</taxon>
        <taxon>Pseudomonadota</taxon>
        <taxon>Alphaproteobacteria</taxon>
        <taxon>Hyphomicrobiales</taxon>
        <taxon>Devosiaceae</taxon>
        <taxon>Devosia</taxon>
    </lineage>
</organism>
<evidence type="ECO:0000313" key="4">
    <source>
        <dbReference type="Proteomes" id="UP001595613"/>
    </source>
</evidence>
<keyword evidence="1" id="KW-0812">Transmembrane</keyword>
<feature type="transmembrane region" description="Helical" evidence="1">
    <location>
        <begin position="248"/>
        <end position="267"/>
    </location>
</feature>
<feature type="transmembrane region" description="Helical" evidence="1">
    <location>
        <begin position="6"/>
        <end position="26"/>
    </location>
</feature>
<name>A0ABV7WXT2_9HYPH</name>
<dbReference type="EMBL" id="JBHRYD010000001">
    <property type="protein sequence ID" value="MFC3703323.1"/>
    <property type="molecule type" value="Genomic_DNA"/>
</dbReference>
<dbReference type="Pfam" id="PF00892">
    <property type="entry name" value="EamA"/>
    <property type="match status" value="1"/>
</dbReference>
<dbReference type="Proteomes" id="UP001595613">
    <property type="component" value="Unassembled WGS sequence"/>
</dbReference>
<feature type="transmembrane region" description="Helical" evidence="1">
    <location>
        <begin position="218"/>
        <end position="242"/>
    </location>
</feature>
<feature type="transmembrane region" description="Helical" evidence="1">
    <location>
        <begin position="154"/>
        <end position="173"/>
    </location>
</feature>
<dbReference type="InterPro" id="IPR000620">
    <property type="entry name" value="EamA_dom"/>
</dbReference>
<feature type="transmembrane region" description="Helical" evidence="1">
    <location>
        <begin position="101"/>
        <end position="123"/>
    </location>
</feature>
<proteinExistence type="predicted"/>
<keyword evidence="1" id="KW-0472">Membrane</keyword>